<dbReference type="Proteomes" id="UP001064782">
    <property type="component" value="Unassembled WGS sequence"/>
</dbReference>
<dbReference type="EMBL" id="BRZI01000002">
    <property type="protein sequence ID" value="GLD28780.1"/>
    <property type="molecule type" value="Genomic_DNA"/>
</dbReference>
<name>A0A9P3Q3U7_9MYCO</name>
<dbReference type="Proteomes" id="UP001165663">
    <property type="component" value="Unassembled WGS sequence"/>
</dbReference>
<dbReference type="SMART" id="SM00587">
    <property type="entry name" value="CHK"/>
    <property type="match status" value="1"/>
</dbReference>
<evidence type="ECO:0000313" key="4">
    <source>
        <dbReference type="Proteomes" id="UP001064782"/>
    </source>
</evidence>
<dbReference type="Gene3D" id="3.90.1200.10">
    <property type="match status" value="1"/>
</dbReference>
<dbReference type="InterPro" id="IPR011009">
    <property type="entry name" value="Kinase-like_dom_sf"/>
</dbReference>
<dbReference type="PANTHER" id="PTHR11012:SF30">
    <property type="entry name" value="PROTEIN KINASE-LIKE DOMAIN-CONTAINING"/>
    <property type="match status" value="1"/>
</dbReference>
<keyword evidence="4" id="KW-1185">Reference proteome</keyword>
<sequence>MSMSAGLADTTADLTPAWFTAALRAAGALGADAAVEKVDAVLYGTGQLGLVARAELDYAGPADGAPTSVIVKLPSEDAGSRQLGVGIGAYEAEVRFYQEVAPRSTISVPRLYWGSFEPGTGRVTLVLEDLSQDWQVGDAVAGGTVRQAEVALDQIALLHAELWDDTGLRGLDWLASPARTQLLFDGVPAALPLFRERFADRLEPHQFAAVERLAPKGADYPALAWHGPMVVTHGDFRLDNVMFRGEAAGMQATVIDWQAVRLAPPMIDPAIWLSSCLSVKDRRDNQDALLRRYHDRLRQGGVDNFSFDDCVRNLRVCSLYIFLLSVGVSVTLARSDRGDEMFAGMVAQAADFVTDLDAESVLD</sequence>
<protein>
    <recommendedName>
        <fullName evidence="1">CHK kinase-like domain-containing protein</fullName>
    </recommendedName>
</protein>
<proteinExistence type="predicted"/>
<dbReference type="GeneID" id="83627309"/>
<evidence type="ECO:0000313" key="3">
    <source>
        <dbReference type="EMBL" id="GLD28780.1"/>
    </source>
</evidence>
<evidence type="ECO:0000313" key="2">
    <source>
        <dbReference type="EMBL" id="GLB80976.1"/>
    </source>
</evidence>
<dbReference type="InterPro" id="IPR015897">
    <property type="entry name" value="CHK_kinase-like"/>
</dbReference>
<feature type="domain" description="CHK kinase-like" evidence="1">
    <location>
        <begin position="125"/>
        <end position="303"/>
    </location>
</feature>
<reference evidence="3" key="1">
    <citation type="submission" date="2022-08" db="EMBL/GenBank/DDBJ databases">
        <title>Mycobacterium kiyosense sp. nov., scotochromogenic slow-glowing species isolated from respiratory specimens.</title>
        <authorList>
            <person name="Fukano H."/>
            <person name="Kazumi Y."/>
            <person name="Sakagami N."/>
            <person name="Ato M."/>
            <person name="Mitarai S."/>
            <person name="Hoshino Y."/>
        </authorList>
    </citation>
    <scope>NUCLEOTIDE SEQUENCE</scope>
    <source>
        <strain evidence="3">1413</strain>
        <strain evidence="2">SRL2020-028</strain>
    </source>
</reference>
<evidence type="ECO:0000259" key="1">
    <source>
        <dbReference type="SMART" id="SM00587"/>
    </source>
</evidence>
<dbReference type="EMBL" id="BRXE01000001">
    <property type="protein sequence ID" value="GLB80976.1"/>
    <property type="molecule type" value="Genomic_DNA"/>
</dbReference>
<dbReference type="Pfam" id="PF01636">
    <property type="entry name" value="APH"/>
    <property type="match status" value="1"/>
</dbReference>
<organism evidence="3 4">
    <name type="scientific">Mycobacterium kiyosense</name>
    <dbReference type="NCBI Taxonomy" id="2871094"/>
    <lineage>
        <taxon>Bacteria</taxon>
        <taxon>Bacillati</taxon>
        <taxon>Actinomycetota</taxon>
        <taxon>Actinomycetes</taxon>
        <taxon>Mycobacteriales</taxon>
        <taxon>Mycobacteriaceae</taxon>
        <taxon>Mycobacterium</taxon>
    </lineage>
</organism>
<dbReference type="InterPro" id="IPR002575">
    <property type="entry name" value="Aminoglycoside_PTrfase"/>
</dbReference>
<gene>
    <name evidence="3" type="ORF">Mkiyose1413_06630</name>
    <name evidence="2" type="ORF">SRL2020028_02320</name>
</gene>
<comment type="caution">
    <text evidence="3">The sequence shown here is derived from an EMBL/GenBank/DDBJ whole genome shotgun (WGS) entry which is preliminary data.</text>
</comment>
<accession>A0A9P3Q3U7</accession>
<dbReference type="RefSeq" id="WP_236977151.1">
    <property type="nucleotide sequence ID" value="NZ_BRXE01000001.1"/>
</dbReference>
<dbReference type="SUPFAM" id="SSF56112">
    <property type="entry name" value="Protein kinase-like (PK-like)"/>
    <property type="match status" value="1"/>
</dbReference>
<dbReference type="PANTHER" id="PTHR11012">
    <property type="entry name" value="PROTEIN KINASE-LIKE DOMAIN-CONTAINING"/>
    <property type="match status" value="1"/>
</dbReference>
<dbReference type="AlphaFoldDB" id="A0A9P3Q3U7"/>